<dbReference type="InterPro" id="IPR050975">
    <property type="entry name" value="Sleep_regulator"/>
</dbReference>
<keyword evidence="3" id="KW-1003">Cell membrane</keyword>
<dbReference type="AlphaFoldDB" id="A0A9D3YR44"/>
<organism evidence="15 16">
    <name type="scientific">Dreissena polymorpha</name>
    <name type="common">Zebra mussel</name>
    <name type="synonym">Mytilus polymorpha</name>
    <dbReference type="NCBI Taxonomy" id="45954"/>
    <lineage>
        <taxon>Eukaryota</taxon>
        <taxon>Metazoa</taxon>
        <taxon>Spiralia</taxon>
        <taxon>Lophotrochozoa</taxon>
        <taxon>Mollusca</taxon>
        <taxon>Bivalvia</taxon>
        <taxon>Autobranchia</taxon>
        <taxon>Heteroconchia</taxon>
        <taxon>Euheterodonta</taxon>
        <taxon>Imparidentia</taxon>
        <taxon>Neoheterodontei</taxon>
        <taxon>Myida</taxon>
        <taxon>Dreissenoidea</taxon>
        <taxon>Dreissenidae</taxon>
        <taxon>Dreissena</taxon>
    </lineage>
</organism>
<evidence type="ECO:0000256" key="10">
    <source>
        <dbReference type="ARBA" id="ARBA00044524"/>
    </source>
</evidence>
<comment type="function">
    <text evidence="12">Bifunctional regulator of neuronal activity in the mushroom body, and possibly other regions of the brain, that acts as a signaling molecule required for homeostatic regulation of sleep under normal conditions and after sleep deprivation. Reduces neuronal excitability by enhancing Sh/shaker K(+) channel activity; possibly by stabilizing Sh/shaker to increase protein levels, accelerating its activation kinetics, slowing C-type inactivation and enhancing recovery from inactivation. Specifically affects the A-type K(+) current. Antagonizes nicotinic acetylcholine receptors (nAChRs) to reduce synaptic transmission, possibly by preventing their localization to the cell surface. Required for regulation of neuromuscular excitability and plasticity at neuromuscular junctions.</text>
</comment>
<keyword evidence="3" id="KW-0472">Membrane</keyword>
<dbReference type="GO" id="GO:0048511">
    <property type="term" value="P:rhythmic process"/>
    <property type="evidence" value="ECO:0007669"/>
    <property type="project" value="UniProtKB-KW"/>
</dbReference>
<evidence type="ECO:0000256" key="11">
    <source>
        <dbReference type="ARBA" id="ARBA00044561"/>
    </source>
</evidence>
<comment type="subcellular location">
    <subcellularLocation>
        <location evidence="1">Cell membrane</location>
        <topology evidence="1">Lipid-anchor</topology>
        <topology evidence="1">GPI-anchor</topology>
        <orientation evidence="1">Extracellular side</orientation>
    </subcellularLocation>
    <subcellularLocation>
        <location evidence="9">Membrane raft</location>
        <topology evidence="9">Lipid-anchor</topology>
        <topology evidence="9">GPI-anchor</topology>
        <orientation evidence="9">Extracellular side</orientation>
    </subcellularLocation>
</comment>
<evidence type="ECO:0000256" key="13">
    <source>
        <dbReference type="ARBA" id="ARBA00046769"/>
    </source>
</evidence>
<feature type="chain" id="PRO_5039203908" description="UPAR/Ly6 domain-containing protein qvr" evidence="14">
    <location>
        <begin position="25"/>
        <end position="152"/>
    </location>
</feature>
<evidence type="ECO:0000256" key="9">
    <source>
        <dbReference type="ARBA" id="ARBA00044499"/>
    </source>
</evidence>
<keyword evidence="4 14" id="KW-0732">Signal</keyword>
<reference evidence="15" key="1">
    <citation type="journal article" date="2019" name="bioRxiv">
        <title>The Genome of the Zebra Mussel, Dreissena polymorpha: A Resource for Invasive Species Research.</title>
        <authorList>
            <person name="McCartney M.A."/>
            <person name="Auch B."/>
            <person name="Kono T."/>
            <person name="Mallez S."/>
            <person name="Zhang Y."/>
            <person name="Obille A."/>
            <person name="Becker A."/>
            <person name="Abrahante J.E."/>
            <person name="Garbe J."/>
            <person name="Badalamenti J.P."/>
            <person name="Herman A."/>
            <person name="Mangelson H."/>
            <person name="Liachko I."/>
            <person name="Sullivan S."/>
            <person name="Sone E.D."/>
            <person name="Koren S."/>
            <person name="Silverstein K.A.T."/>
            <person name="Beckman K.B."/>
            <person name="Gohl D.M."/>
        </authorList>
    </citation>
    <scope>NUCLEOTIDE SEQUENCE</scope>
    <source>
        <strain evidence="15">Duluth1</strain>
        <tissue evidence="15">Whole animal</tissue>
    </source>
</reference>
<dbReference type="GO" id="GO:0032222">
    <property type="term" value="P:regulation of synaptic transmission, cholinergic"/>
    <property type="evidence" value="ECO:0007669"/>
    <property type="project" value="InterPro"/>
</dbReference>
<proteinExistence type="inferred from homology"/>
<dbReference type="PANTHER" id="PTHR33562:SF31">
    <property type="entry name" value="PROTEIN QUIVER"/>
    <property type="match status" value="1"/>
</dbReference>
<comment type="caution">
    <text evidence="15">The sequence shown here is derived from an EMBL/GenBank/DDBJ whole genome shotgun (WGS) entry which is preliminary data.</text>
</comment>
<keyword evidence="7" id="KW-0325">Glycoprotein</keyword>
<dbReference type="EMBL" id="JAIWYP010000015">
    <property type="protein sequence ID" value="KAH3705222.1"/>
    <property type="molecule type" value="Genomic_DNA"/>
</dbReference>
<dbReference type="InterPro" id="IPR031424">
    <property type="entry name" value="QVR-like"/>
</dbReference>
<evidence type="ECO:0000256" key="6">
    <source>
        <dbReference type="ARBA" id="ARBA00023157"/>
    </source>
</evidence>
<evidence type="ECO:0000313" key="15">
    <source>
        <dbReference type="EMBL" id="KAH3705222.1"/>
    </source>
</evidence>
<evidence type="ECO:0000313" key="16">
    <source>
        <dbReference type="Proteomes" id="UP000828390"/>
    </source>
</evidence>
<evidence type="ECO:0000256" key="2">
    <source>
        <dbReference type="ARBA" id="ARBA00010522"/>
    </source>
</evidence>
<evidence type="ECO:0000256" key="14">
    <source>
        <dbReference type="SAM" id="SignalP"/>
    </source>
</evidence>
<dbReference type="GO" id="GO:0005886">
    <property type="term" value="C:plasma membrane"/>
    <property type="evidence" value="ECO:0007669"/>
    <property type="project" value="UniProtKB-SubCell"/>
</dbReference>
<keyword evidence="16" id="KW-1185">Reference proteome</keyword>
<keyword evidence="6" id="KW-1015">Disulfide bond</keyword>
<gene>
    <name evidence="15" type="ORF">DPMN_080289</name>
</gene>
<evidence type="ECO:0000256" key="1">
    <source>
        <dbReference type="ARBA" id="ARBA00004471"/>
    </source>
</evidence>
<dbReference type="Pfam" id="PF17064">
    <property type="entry name" value="QVR"/>
    <property type="match status" value="1"/>
</dbReference>
<protein>
    <recommendedName>
        <fullName evidence="10">UPAR/Ly6 domain-containing protein qvr</fullName>
    </recommendedName>
    <alternativeName>
        <fullName evidence="11">Protein quiver</fullName>
    </alternativeName>
    <alternativeName>
        <fullName evidence="8">Protein sleepless</fullName>
    </alternativeName>
</protein>
<evidence type="ECO:0000256" key="3">
    <source>
        <dbReference type="ARBA" id="ARBA00022475"/>
    </source>
</evidence>
<evidence type="ECO:0000256" key="4">
    <source>
        <dbReference type="ARBA" id="ARBA00022729"/>
    </source>
</evidence>
<dbReference type="GO" id="GO:0045121">
    <property type="term" value="C:membrane raft"/>
    <property type="evidence" value="ECO:0007669"/>
    <property type="project" value="UniProtKB-SubCell"/>
</dbReference>
<sequence length="152" mass="17213">MEVRVVVIATIAFLMGVSMEEAKGQDEDYSDPIKCFYCFGLAENSSCADPVDPKVDKDKSLQVIECESGICLKWTHYYERQLYMHRTCSHRLPDFKIIMINGVCRSERTGNGNLCMCSKNLCNAAGTNYSNRCVLLILLLPVLRQIFQAKID</sequence>
<keyword evidence="5" id="KW-0090">Biological rhythms</keyword>
<dbReference type="PANTHER" id="PTHR33562">
    <property type="entry name" value="ATILLA, ISOFORM B-RELATED-RELATED"/>
    <property type="match status" value="1"/>
</dbReference>
<evidence type="ECO:0000256" key="7">
    <source>
        <dbReference type="ARBA" id="ARBA00023180"/>
    </source>
</evidence>
<evidence type="ECO:0000256" key="5">
    <source>
        <dbReference type="ARBA" id="ARBA00023108"/>
    </source>
</evidence>
<dbReference type="GO" id="GO:0030431">
    <property type="term" value="P:sleep"/>
    <property type="evidence" value="ECO:0007669"/>
    <property type="project" value="InterPro"/>
</dbReference>
<reference evidence="15" key="2">
    <citation type="submission" date="2020-11" db="EMBL/GenBank/DDBJ databases">
        <authorList>
            <person name="McCartney M.A."/>
            <person name="Auch B."/>
            <person name="Kono T."/>
            <person name="Mallez S."/>
            <person name="Becker A."/>
            <person name="Gohl D.M."/>
            <person name="Silverstein K.A.T."/>
            <person name="Koren S."/>
            <person name="Bechman K.B."/>
            <person name="Herman A."/>
            <person name="Abrahante J.E."/>
            <person name="Garbe J."/>
        </authorList>
    </citation>
    <scope>NUCLEOTIDE SEQUENCE</scope>
    <source>
        <strain evidence="15">Duluth1</strain>
        <tissue evidence="15">Whole animal</tissue>
    </source>
</reference>
<accession>A0A9D3YR44</accession>
<evidence type="ECO:0000256" key="8">
    <source>
        <dbReference type="ARBA" id="ARBA00031037"/>
    </source>
</evidence>
<feature type="signal peptide" evidence="14">
    <location>
        <begin position="1"/>
        <end position="24"/>
    </location>
</feature>
<evidence type="ECO:0000256" key="12">
    <source>
        <dbReference type="ARBA" id="ARBA00045788"/>
    </source>
</evidence>
<comment type="similarity">
    <text evidence="2">Belongs to the quiver family.</text>
</comment>
<comment type="subunit">
    <text evidence="13">Interacts (via loop 2 of the three-fingered Ly-6 domain) with Sh/shaker; this interaction may stabilize both components of the complex and may be required for targeting or retention of Sh/shaker to neural cell projections. Interacts (via loop 2 of the three-fingered Ly-6 domain) with nAChRalpha3 and potentially other nicotinic acetylcholine receptors; this interaction is required for antagonism of nicotinic acetylcholine receptors.</text>
</comment>
<name>A0A9D3YR44_DREPO</name>
<dbReference type="OrthoDB" id="9991292at2759"/>
<dbReference type="Proteomes" id="UP000828390">
    <property type="component" value="Unassembled WGS sequence"/>
</dbReference>